<sequence>MTFHQIVERVVQVVEGLGVAAILSGATLAFGMAGRQLLARQPDVYRNLRRLLGHSILPRLELLVAALPRLELLVAADIIRTVAIPPTLEGVVVLAIIVAIRTLLSWSLELEISGHWPWQKRSAAGQADPTDG</sequence>
<evidence type="ECO:0000313" key="3">
    <source>
        <dbReference type="Proteomes" id="UP000270021"/>
    </source>
</evidence>
<dbReference type="KEGG" id="fsl:EJO69_01025"/>
<evidence type="ECO:0000256" key="1">
    <source>
        <dbReference type="SAM" id="Phobius"/>
    </source>
</evidence>
<dbReference type="RefSeq" id="WP_126038044.1">
    <property type="nucleotide sequence ID" value="NZ_CP034438.1"/>
</dbReference>
<dbReference type="Proteomes" id="UP000270021">
    <property type="component" value="Chromosome"/>
</dbReference>
<dbReference type="InterPro" id="IPR012427">
    <property type="entry name" value="DUF1622"/>
</dbReference>
<proteinExistence type="predicted"/>
<dbReference type="Pfam" id="PF07784">
    <property type="entry name" value="DUF1622"/>
    <property type="match status" value="1"/>
</dbReference>
<organism evidence="2 3">
    <name type="scientific">Flaviflexus salsibiostraticola</name>
    <dbReference type="NCBI Taxonomy" id="1282737"/>
    <lineage>
        <taxon>Bacteria</taxon>
        <taxon>Bacillati</taxon>
        <taxon>Actinomycetota</taxon>
        <taxon>Actinomycetes</taxon>
        <taxon>Actinomycetales</taxon>
        <taxon>Actinomycetaceae</taxon>
        <taxon>Flaviflexus</taxon>
    </lineage>
</organism>
<dbReference type="EMBL" id="CP034438">
    <property type="protein sequence ID" value="AZN29036.1"/>
    <property type="molecule type" value="Genomic_DNA"/>
</dbReference>
<gene>
    <name evidence="2" type="ORF">EJO69_01025</name>
</gene>
<keyword evidence="1" id="KW-1133">Transmembrane helix</keyword>
<name>A0A3Q8WTP1_9ACTO</name>
<dbReference type="PANTHER" id="PTHR38468:SF1">
    <property type="entry name" value="SLL0939 PROTEIN"/>
    <property type="match status" value="1"/>
</dbReference>
<keyword evidence="3" id="KW-1185">Reference proteome</keyword>
<reference evidence="2 3" key="1">
    <citation type="submission" date="2018-12" db="EMBL/GenBank/DDBJ databases">
        <title>Complete genome sequence of Flaviflexus salsibiostraticola KCTC 33148.</title>
        <authorList>
            <person name="Bae J.-W."/>
        </authorList>
    </citation>
    <scope>NUCLEOTIDE SEQUENCE [LARGE SCALE GENOMIC DNA]</scope>
    <source>
        <strain evidence="2 3">KCTC 33148</strain>
    </source>
</reference>
<keyword evidence="1" id="KW-0472">Membrane</keyword>
<dbReference type="PANTHER" id="PTHR38468">
    <property type="entry name" value="SLL0939 PROTEIN"/>
    <property type="match status" value="1"/>
</dbReference>
<dbReference type="OrthoDB" id="9812897at2"/>
<dbReference type="AlphaFoldDB" id="A0A3Q8WTP1"/>
<accession>A0A3Q8WTP1</accession>
<protein>
    <submittedName>
        <fullName evidence="2">DUF1622 domain-containing protein</fullName>
    </submittedName>
</protein>
<keyword evidence="1" id="KW-0812">Transmembrane</keyword>
<feature type="transmembrane region" description="Helical" evidence="1">
    <location>
        <begin position="17"/>
        <end position="39"/>
    </location>
</feature>
<evidence type="ECO:0000313" key="2">
    <source>
        <dbReference type="EMBL" id="AZN29036.1"/>
    </source>
</evidence>